<proteinExistence type="predicted"/>
<dbReference type="EMBL" id="GBXM01082706">
    <property type="protein sequence ID" value="JAH25871.1"/>
    <property type="molecule type" value="Transcribed_RNA"/>
</dbReference>
<dbReference type="AlphaFoldDB" id="A0A0E9R9Q5"/>
<keyword evidence="1" id="KW-0812">Transmembrane</keyword>
<evidence type="ECO:0000313" key="2">
    <source>
        <dbReference type="EMBL" id="JAH25871.1"/>
    </source>
</evidence>
<reference evidence="2" key="1">
    <citation type="submission" date="2014-11" db="EMBL/GenBank/DDBJ databases">
        <authorList>
            <person name="Amaro Gonzalez C."/>
        </authorList>
    </citation>
    <scope>NUCLEOTIDE SEQUENCE</scope>
</reference>
<evidence type="ECO:0000256" key="1">
    <source>
        <dbReference type="SAM" id="Phobius"/>
    </source>
</evidence>
<accession>A0A0E9R9Q5</accession>
<reference evidence="2" key="2">
    <citation type="journal article" date="2015" name="Fish Shellfish Immunol.">
        <title>Early steps in the European eel (Anguilla anguilla)-Vibrio vulnificus interaction in the gills: Role of the RtxA13 toxin.</title>
        <authorList>
            <person name="Callol A."/>
            <person name="Pajuelo D."/>
            <person name="Ebbesson L."/>
            <person name="Teles M."/>
            <person name="MacKenzie S."/>
            <person name="Amaro C."/>
        </authorList>
    </citation>
    <scope>NUCLEOTIDE SEQUENCE</scope>
</reference>
<protein>
    <submittedName>
        <fullName evidence="2">Uncharacterized protein</fullName>
    </submittedName>
</protein>
<keyword evidence="1" id="KW-0472">Membrane</keyword>
<sequence>MGKIILTPVIAVWFSFSYPEILLQSINLNSWIYTIEAQGLTLTLYILLTLAVSYRGI</sequence>
<feature type="transmembrane region" description="Helical" evidence="1">
    <location>
        <begin position="35"/>
        <end position="54"/>
    </location>
</feature>
<organism evidence="2">
    <name type="scientific">Anguilla anguilla</name>
    <name type="common">European freshwater eel</name>
    <name type="synonym">Muraena anguilla</name>
    <dbReference type="NCBI Taxonomy" id="7936"/>
    <lineage>
        <taxon>Eukaryota</taxon>
        <taxon>Metazoa</taxon>
        <taxon>Chordata</taxon>
        <taxon>Craniata</taxon>
        <taxon>Vertebrata</taxon>
        <taxon>Euteleostomi</taxon>
        <taxon>Actinopterygii</taxon>
        <taxon>Neopterygii</taxon>
        <taxon>Teleostei</taxon>
        <taxon>Anguilliformes</taxon>
        <taxon>Anguillidae</taxon>
        <taxon>Anguilla</taxon>
    </lineage>
</organism>
<keyword evidence="1" id="KW-1133">Transmembrane helix</keyword>
<name>A0A0E9R9Q5_ANGAN</name>